<reference evidence="1" key="2">
    <citation type="journal article" date="2015" name="Data Brief">
        <title>Shoot transcriptome of the giant reed, Arundo donax.</title>
        <authorList>
            <person name="Barrero R.A."/>
            <person name="Guerrero F.D."/>
            <person name="Moolhuijzen P."/>
            <person name="Goolsby J.A."/>
            <person name="Tidwell J."/>
            <person name="Bellgard S.E."/>
            <person name="Bellgard M.I."/>
        </authorList>
    </citation>
    <scope>NUCLEOTIDE SEQUENCE</scope>
    <source>
        <tissue evidence="1">Shoot tissue taken approximately 20 cm above the soil surface</tissue>
    </source>
</reference>
<accession>A0A0A9N6K9</accession>
<proteinExistence type="predicted"/>
<protein>
    <submittedName>
        <fullName evidence="1">Uncharacterized protein</fullName>
    </submittedName>
</protein>
<reference evidence="1" key="1">
    <citation type="submission" date="2014-09" db="EMBL/GenBank/DDBJ databases">
        <authorList>
            <person name="Magalhaes I.L.F."/>
            <person name="Oliveira U."/>
            <person name="Santos F.R."/>
            <person name="Vidigal T.H.D.A."/>
            <person name="Brescovit A.D."/>
            <person name="Santos A.J."/>
        </authorList>
    </citation>
    <scope>NUCLEOTIDE SEQUENCE</scope>
    <source>
        <tissue evidence="1">Shoot tissue taken approximately 20 cm above the soil surface</tissue>
    </source>
</reference>
<dbReference type="EMBL" id="GBRH01211254">
    <property type="protein sequence ID" value="JAD86641.1"/>
    <property type="molecule type" value="Transcribed_RNA"/>
</dbReference>
<evidence type="ECO:0000313" key="1">
    <source>
        <dbReference type="EMBL" id="JAD86641.1"/>
    </source>
</evidence>
<sequence length="61" mass="6929">MKLYFSLLADPAHTGWRIAPCSCLYGFGRLVVMIIRGVVCCQIHQLHSSGRILAEGVYWKY</sequence>
<organism evidence="1">
    <name type="scientific">Arundo donax</name>
    <name type="common">Giant reed</name>
    <name type="synonym">Donax arundinaceus</name>
    <dbReference type="NCBI Taxonomy" id="35708"/>
    <lineage>
        <taxon>Eukaryota</taxon>
        <taxon>Viridiplantae</taxon>
        <taxon>Streptophyta</taxon>
        <taxon>Embryophyta</taxon>
        <taxon>Tracheophyta</taxon>
        <taxon>Spermatophyta</taxon>
        <taxon>Magnoliopsida</taxon>
        <taxon>Liliopsida</taxon>
        <taxon>Poales</taxon>
        <taxon>Poaceae</taxon>
        <taxon>PACMAD clade</taxon>
        <taxon>Arundinoideae</taxon>
        <taxon>Arundineae</taxon>
        <taxon>Arundo</taxon>
    </lineage>
</organism>
<name>A0A0A9N6K9_ARUDO</name>
<dbReference type="AlphaFoldDB" id="A0A0A9N6K9"/>